<dbReference type="Proteomes" id="UP000248857">
    <property type="component" value="Unassembled WGS sequence"/>
</dbReference>
<gene>
    <name evidence="2" type="ORF">C1752_00606</name>
</gene>
<evidence type="ECO:0000313" key="2">
    <source>
        <dbReference type="EMBL" id="PZD74798.1"/>
    </source>
</evidence>
<reference evidence="2 3" key="1">
    <citation type="journal article" date="2018" name="Sci. Rep.">
        <title>A novel species of the marine cyanobacterium Acaryochloris with a unique pigment content and lifestyle.</title>
        <authorList>
            <person name="Partensky F."/>
            <person name="Six C."/>
            <person name="Ratin M."/>
            <person name="Garczarek L."/>
            <person name="Vaulot D."/>
            <person name="Probert I."/>
            <person name="Calteau A."/>
            <person name="Gourvil P."/>
            <person name="Marie D."/>
            <person name="Grebert T."/>
            <person name="Bouchier C."/>
            <person name="Le Panse S."/>
            <person name="Gachenot M."/>
            <person name="Rodriguez F."/>
            <person name="Garrido J.L."/>
        </authorList>
    </citation>
    <scope>NUCLEOTIDE SEQUENCE [LARGE SCALE GENOMIC DNA]</scope>
    <source>
        <strain evidence="2 3">RCC1774</strain>
    </source>
</reference>
<feature type="domain" description="Transposase DDE" evidence="1">
    <location>
        <begin position="102"/>
        <end position="182"/>
    </location>
</feature>
<evidence type="ECO:0000313" key="3">
    <source>
        <dbReference type="Proteomes" id="UP000248857"/>
    </source>
</evidence>
<comment type="caution">
    <text evidence="2">The sequence shown here is derived from an EMBL/GenBank/DDBJ whole genome shotgun (WGS) entry which is preliminary data.</text>
</comment>
<keyword evidence="3" id="KW-1185">Reference proteome</keyword>
<dbReference type="EMBL" id="PQWO01000002">
    <property type="protein sequence ID" value="PZD74798.1"/>
    <property type="molecule type" value="Genomic_DNA"/>
</dbReference>
<sequence length="186" mass="21640">MTQAIVRVRWNLRVWRPKLFYGFLNQGGDGLPHLPQYKGEVYGFDGGKKVKGRKRHVLVDSLGLLLKVVVTAANTSERLASAYALLELWDEYQQCLNRVKVLWVDGGYSGDKFALAVWLMIQARVEVIQRMGPDFEILPKRWVVERTFGWLNWYRRLSKDYERLTEMSEAAIYAVMTRIMLKRLAA</sequence>
<accession>A0A2W1JN98</accession>
<organism evidence="2 3">
    <name type="scientific">Acaryochloris thomasi RCC1774</name>
    <dbReference type="NCBI Taxonomy" id="1764569"/>
    <lineage>
        <taxon>Bacteria</taxon>
        <taxon>Bacillati</taxon>
        <taxon>Cyanobacteriota</taxon>
        <taxon>Cyanophyceae</taxon>
        <taxon>Acaryochloridales</taxon>
        <taxon>Acaryochloridaceae</taxon>
        <taxon>Acaryochloris</taxon>
        <taxon>Acaryochloris thomasi</taxon>
    </lineage>
</organism>
<dbReference type="InterPro" id="IPR025668">
    <property type="entry name" value="Tnp_DDE_dom"/>
</dbReference>
<dbReference type="PANTHER" id="PTHR30007:SF0">
    <property type="entry name" value="TRANSPOSASE"/>
    <property type="match status" value="1"/>
</dbReference>
<protein>
    <recommendedName>
        <fullName evidence="1">Transposase DDE domain-containing protein</fullName>
    </recommendedName>
</protein>
<dbReference type="AlphaFoldDB" id="A0A2W1JN98"/>
<dbReference type="PANTHER" id="PTHR30007">
    <property type="entry name" value="PHP DOMAIN PROTEIN"/>
    <property type="match status" value="1"/>
</dbReference>
<proteinExistence type="predicted"/>
<evidence type="ECO:0000259" key="1">
    <source>
        <dbReference type="Pfam" id="PF13586"/>
    </source>
</evidence>
<name>A0A2W1JN98_9CYAN</name>
<dbReference type="Pfam" id="PF13586">
    <property type="entry name" value="DDE_Tnp_1_2"/>
    <property type="match status" value="1"/>
</dbReference>